<protein>
    <submittedName>
        <fullName evidence="1">Uncharacterized protein</fullName>
    </submittedName>
</protein>
<evidence type="ECO:0000313" key="2">
    <source>
        <dbReference type="Proteomes" id="UP000254051"/>
    </source>
</evidence>
<proteinExistence type="predicted"/>
<accession>A0A315ZLE4</accession>
<organism evidence="1 2">
    <name type="scientific">Faecalicatena contorta</name>
    <dbReference type="NCBI Taxonomy" id="39482"/>
    <lineage>
        <taxon>Bacteria</taxon>
        <taxon>Bacillati</taxon>
        <taxon>Bacillota</taxon>
        <taxon>Clostridia</taxon>
        <taxon>Lachnospirales</taxon>
        <taxon>Lachnospiraceae</taxon>
        <taxon>Faecalicatena</taxon>
    </lineage>
</organism>
<sequence length="106" mass="11923">MKSTREDLKEIISHLRIGYNEIRKANEVLADYDLTDFPELKTAWLMCSTLSVSELLMQASFSLNNYGVRMKHCQSRAEESTASGTHEQGSFSALLPAVLAPLVYPR</sequence>
<evidence type="ECO:0000313" key="1">
    <source>
        <dbReference type="EMBL" id="SUQ16426.1"/>
    </source>
</evidence>
<name>A0A315ZLE4_9FIRM</name>
<dbReference type="Proteomes" id="UP000254051">
    <property type="component" value="Unassembled WGS sequence"/>
</dbReference>
<gene>
    <name evidence="1" type="ORF">SAMN05216529_13112</name>
</gene>
<dbReference type="EMBL" id="UHJJ01000031">
    <property type="protein sequence ID" value="SUQ16426.1"/>
    <property type="molecule type" value="Genomic_DNA"/>
</dbReference>
<dbReference type="RefSeq" id="WP_109714810.1">
    <property type="nucleotide sequence ID" value="NZ_QGDS01000031.1"/>
</dbReference>
<dbReference type="AlphaFoldDB" id="A0A315ZLE4"/>
<keyword evidence="2" id="KW-1185">Reference proteome</keyword>
<reference evidence="2" key="1">
    <citation type="submission" date="2017-07" db="EMBL/GenBank/DDBJ databases">
        <authorList>
            <person name="Varghese N."/>
            <person name="Submissions S."/>
        </authorList>
    </citation>
    <scope>NUCLEOTIDE SEQUENCE [LARGE SCALE GENOMIC DNA]</scope>
    <source>
        <strain evidence="2">NLAE-zl-C134</strain>
    </source>
</reference>